<dbReference type="EMBL" id="SAUY01000038">
    <property type="protein sequence ID" value="RWR26824.1"/>
    <property type="molecule type" value="Genomic_DNA"/>
</dbReference>
<protein>
    <submittedName>
        <fullName evidence="1">Uncharacterized protein</fullName>
    </submittedName>
</protein>
<dbReference type="Proteomes" id="UP000284451">
    <property type="component" value="Unassembled WGS sequence"/>
</dbReference>
<evidence type="ECO:0000313" key="2">
    <source>
        <dbReference type="Proteomes" id="UP000284451"/>
    </source>
</evidence>
<reference evidence="1 2" key="1">
    <citation type="submission" date="2019-01" db="EMBL/GenBank/DDBJ databases">
        <title>Sinorhodobacter populi sp. nov. isolated from the symptomatic bark tissue of Populus euramericana canker.</title>
        <authorList>
            <person name="Xu G."/>
        </authorList>
    </citation>
    <scope>NUCLEOTIDE SEQUENCE [LARGE SCALE GENOMIC DNA]</scope>
    <source>
        <strain evidence="1 2">07D10-4-3</strain>
    </source>
</reference>
<comment type="caution">
    <text evidence="1">The sequence shown here is derived from an EMBL/GenBank/DDBJ whole genome shotgun (WGS) entry which is preliminary data.</text>
</comment>
<sequence length="120" mass="14280">MSEKWRCRLFWGNPHTSPPDGIPRIVMAILCDRPHPIPSEITQMIRPGTDYQPGSGWTIGWERIDQRPIRRWSQEARARVRQNNLRRRIEKKFPLFAEDFIADELSRRPQYYAGSNDHRP</sequence>
<accession>A0A443K252</accession>
<organism evidence="1 2">
    <name type="scientific">Paenirhodobacter populi</name>
    <dbReference type="NCBI Taxonomy" id="2306993"/>
    <lineage>
        <taxon>Bacteria</taxon>
        <taxon>Pseudomonadati</taxon>
        <taxon>Pseudomonadota</taxon>
        <taxon>Alphaproteobacteria</taxon>
        <taxon>Rhodobacterales</taxon>
        <taxon>Rhodobacter group</taxon>
        <taxon>Paenirhodobacter</taxon>
    </lineage>
</organism>
<reference evidence="1 2" key="2">
    <citation type="submission" date="2019-01" db="EMBL/GenBank/DDBJ databases">
        <authorList>
            <person name="Li Y."/>
        </authorList>
    </citation>
    <scope>NUCLEOTIDE SEQUENCE [LARGE SCALE GENOMIC DNA]</scope>
    <source>
        <strain evidence="1 2">07D10-4-3</strain>
    </source>
</reference>
<name>A0A443K252_9RHOB</name>
<proteinExistence type="predicted"/>
<gene>
    <name evidence="1" type="ORF">D2T29_19800</name>
</gene>
<dbReference type="AlphaFoldDB" id="A0A443K252"/>
<evidence type="ECO:0000313" key="1">
    <source>
        <dbReference type="EMBL" id="RWR26824.1"/>
    </source>
</evidence>